<comment type="caution">
    <text evidence="2">The sequence shown here is derived from an EMBL/GenBank/DDBJ whole genome shotgun (WGS) entry which is preliminary data.</text>
</comment>
<proteinExistence type="predicted"/>
<reference evidence="2" key="1">
    <citation type="submission" date="2023-07" db="EMBL/GenBank/DDBJ databases">
        <authorList>
            <consortium name="CYATHOMIX"/>
        </authorList>
    </citation>
    <scope>NUCLEOTIDE SEQUENCE</scope>
    <source>
        <strain evidence="2">N/A</strain>
    </source>
</reference>
<organism evidence="2 3">
    <name type="scientific">Cylicocyclus nassatus</name>
    <name type="common">Nematode worm</name>
    <dbReference type="NCBI Taxonomy" id="53992"/>
    <lineage>
        <taxon>Eukaryota</taxon>
        <taxon>Metazoa</taxon>
        <taxon>Ecdysozoa</taxon>
        <taxon>Nematoda</taxon>
        <taxon>Chromadorea</taxon>
        <taxon>Rhabditida</taxon>
        <taxon>Rhabditina</taxon>
        <taxon>Rhabditomorpha</taxon>
        <taxon>Strongyloidea</taxon>
        <taxon>Strongylidae</taxon>
        <taxon>Cylicocyclus</taxon>
    </lineage>
</organism>
<accession>A0AA36H2R0</accession>
<dbReference type="EMBL" id="CATQJL010000305">
    <property type="protein sequence ID" value="CAJ0602528.1"/>
    <property type="molecule type" value="Genomic_DNA"/>
</dbReference>
<dbReference type="Proteomes" id="UP001176961">
    <property type="component" value="Unassembled WGS sequence"/>
</dbReference>
<evidence type="ECO:0000313" key="3">
    <source>
        <dbReference type="Proteomes" id="UP001176961"/>
    </source>
</evidence>
<feature type="region of interest" description="Disordered" evidence="1">
    <location>
        <begin position="33"/>
        <end position="59"/>
    </location>
</feature>
<dbReference type="AlphaFoldDB" id="A0AA36H2R0"/>
<gene>
    <name evidence="2" type="ORF">CYNAS_LOCUS14511</name>
</gene>
<protein>
    <submittedName>
        <fullName evidence="2">Uncharacterized protein</fullName>
    </submittedName>
</protein>
<evidence type="ECO:0000313" key="2">
    <source>
        <dbReference type="EMBL" id="CAJ0602528.1"/>
    </source>
</evidence>
<sequence>MTSIYDKKSMSRANSPADSWKLLSNVEMTSTPEVSPVSWPQWVETPTSPNPVPNETARSNVGWMKMRTLLLARMKMQKFSKWSAKSLRVPVRGDAAPAD</sequence>
<keyword evidence="3" id="KW-1185">Reference proteome</keyword>
<evidence type="ECO:0000256" key="1">
    <source>
        <dbReference type="SAM" id="MobiDB-lite"/>
    </source>
</evidence>
<name>A0AA36H2R0_CYLNA</name>